<keyword evidence="2" id="KW-1185">Reference proteome</keyword>
<dbReference type="Proteomes" id="UP000052023">
    <property type="component" value="Unassembled WGS sequence"/>
</dbReference>
<accession>A0A0R3MPP5</accession>
<protein>
    <submittedName>
        <fullName evidence="1">Uncharacterized protein</fullName>
    </submittedName>
</protein>
<dbReference type="OrthoDB" id="8240758at2"/>
<evidence type="ECO:0000313" key="1">
    <source>
        <dbReference type="EMBL" id="KRR21676.1"/>
    </source>
</evidence>
<gene>
    <name evidence="1" type="ORF">CQ13_06395</name>
</gene>
<sequence>MRTVVGLKISQAAYNEIAGHLREHEYHHCFLSDGGIDMSGIAVLPDPDRAFPPGIVEVDARNISRDAFRELYSLGTTGNTDNEA</sequence>
<proteinExistence type="predicted"/>
<organism evidence="1 2">
    <name type="scientific">Bradyrhizobium retamae</name>
    <dbReference type="NCBI Taxonomy" id="1300035"/>
    <lineage>
        <taxon>Bacteria</taxon>
        <taxon>Pseudomonadati</taxon>
        <taxon>Pseudomonadota</taxon>
        <taxon>Alphaproteobacteria</taxon>
        <taxon>Hyphomicrobiales</taxon>
        <taxon>Nitrobacteraceae</taxon>
        <taxon>Bradyrhizobium</taxon>
    </lineage>
</organism>
<comment type="caution">
    <text evidence="1">The sequence shown here is derived from an EMBL/GenBank/DDBJ whole genome shotgun (WGS) entry which is preliminary data.</text>
</comment>
<reference evidence="1 2" key="1">
    <citation type="submission" date="2014-03" db="EMBL/GenBank/DDBJ databases">
        <title>Bradyrhizobium valentinum sp. nov., isolated from effective nodules of Lupinus mariae-josephae, a lupine endemic of basic-lime soils in Eastern Spain.</title>
        <authorList>
            <person name="Duran D."/>
            <person name="Rey L."/>
            <person name="Navarro A."/>
            <person name="Busquets A."/>
            <person name="Imperial J."/>
            <person name="Ruiz-Argueso T."/>
        </authorList>
    </citation>
    <scope>NUCLEOTIDE SEQUENCE [LARGE SCALE GENOMIC DNA]</scope>
    <source>
        <strain evidence="1 2">Ro19</strain>
    </source>
</reference>
<dbReference type="RefSeq" id="WP_057845576.1">
    <property type="nucleotide sequence ID" value="NZ_LLYA01000170.1"/>
</dbReference>
<evidence type="ECO:0000313" key="2">
    <source>
        <dbReference type="Proteomes" id="UP000052023"/>
    </source>
</evidence>
<name>A0A0R3MPP5_9BRAD</name>
<dbReference type="EMBL" id="LLYA01000170">
    <property type="protein sequence ID" value="KRR21676.1"/>
    <property type="molecule type" value="Genomic_DNA"/>
</dbReference>
<dbReference type="AlphaFoldDB" id="A0A0R3MPP5"/>